<dbReference type="SUPFAM" id="SSF52283">
    <property type="entry name" value="Formate/glycerate dehydrogenase catalytic domain-like"/>
    <property type="match status" value="1"/>
</dbReference>
<comment type="similarity">
    <text evidence="2">Belongs to the AlaDH/PNT family.</text>
</comment>
<dbReference type="SMART" id="SM01002">
    <property type="entry name" value="AlaDh_PNT_C"/>
    <property type="match status" value="1"/>
</dbReference>
<dbReference type="GO" id="GO:0042853">
    <property type="term" value="P:L-alanine catabolic process"/>
    <property type="evidence" value="ECO:0007669"/>
    <property type="project" value="InterPro"/>
</dbReference>
<feature type="binding site" evidence="11">
    <location>
        <position position="371"/>
    </location>
    <ligand>
        <name>Mg(2+)</name>
        <dbReference type="ChEBI" id="CHEBI:18420"/>
    </ligand>
</feature>
<feature type="binding site" evidence="9">
    <location>
        <position position="63"/>
    </location>
    <ligand>
        <name>substrate</name>
    </ligand>
</feature>
<dbReference type="Gene3D" id="3.40.50.720">
    <property type="entry name" value="NAD(P)-binding Rossmann-like Domain"/>
    <property type="match status" value="2"/>
</dbReference>
<dbReference type="GO" id="GO:0000166">
    <property type="term" value="F:nucleotide binding"/>
    <property type="evidence" value="ECO:0007669"/>
    <property type="project" value="UniProtKB-KW"/>
</dbReference>
<dbReference type="Pfam" id="PF01262">
    <property type="entry name" value="AlaDh_PNT_C"/>
    <property type="match status" value="1"/>
</dbReference>
<evidence type="ECO:0000256" key="1">
    <source>
        <dbReference type="ARBA" id="ARBA00005206"/>
    </source>
</evidence>
<dbReference type="EMBL" id="FMHW01000002">
    <property type="protein sequence ID" value="SCL30125.1"/>
    <property type="molecule type" value="Genomic_DNA"/>
</dbReference>
<feature type="binding site" evidence="10">
    <location>
        <position position="268"/>
    </location>
    <ligand>
        <name>NAD(+)</name>
        <dbReference type="ChEBI" id="CHEBI:57540"/>
    </ligand>
</feature>
<dbReference type="SMART" id="SM01003">
    <property type="entry name" value="AlaDh_PNT_N"/>
    <property type="match status" value="1"/>
</dbReference>
<feature type="binding site" evidence="10">
    <location>
        <begin position="346"/>
        <end position="349"/>
    </location>
    <ligand>
        <name>NAD(+)</name>
        <dbReference type="ChEBI" id="CHEBI:57540"/>
    </ligand>
</feature>
<feature type="binding site" evidence="10">
    <location>
        <position position="251"/>
    </location>
    <ligand>
        <name>NAD(+)</name>
        <dbReference type="ChEBI" id="CHEBI:57540"/>
    </ligand>
</feature>
<dbReference type="AlphaFoldDB" id="A0A1C6SLC3"/>
<reference evidence="15" key="1">
    <citation type="submission" date="2016-06" db="EMBL/GenBank/DDBJ databases">
        <authorList>
            <person name="Varghese N."/>
            <person name="Submissions Spin"/>
        </authorList>
    </citation>
    <scope>NUCLEOTIDE SEQUENCE [LARGE SCALE GENOMIC DNA]</scope>
    <source>
        <strain evidence="15">DSM 43817</strain>
    </source>
</reference>
<keyword evidence="4" id="KW-0560">Oxidoreductase</keyword>
<evidence type="ECO:0000256" key="6">
    <source>
        <dbReference type="ARBA" id="ARBA00065528"/>
    </source>
</evidence>
<comment type="subunit">
    <text evidence="6">Homohexamer. Trimer of dimers.</text>
</comment>
<dbReference type="Proteomes" id="UP000198959">
    <property type="component" value="Unassembled WGS sequence"/>
</dbReference>
<evidence type="ECO:0000256" key="4">
    <source>
        <dbReference type="ARBA" id="ARBA00023002"/>
    </source>
</evidence>
<proteinExistence type="inferred from homology"/>
<keyword evidence="5 10" id="KW-0520">NAD</keyword>
<feature type="binding site" evidence="10">
    <location>
        <position position="246"/>
    </location>
    <ligand>
        <name>NAD(+)</name>
        <dbReference type="ChEBI" id="CHEBI:57540"/>
    </ligand>
</feature>
<feature type="binding site" evidence="11">
    <location>
        <position position="375"/>
    </location>
    <ligand>
        <name>Mg(2+)</name>
        <dbReference type="ChEBI" id="CHEBI:18420"/>
    </ligand>
</feature>
<dbReference type="PANTHER" id="PTHR42795">
    <property type="entry name" value="ALANINE DEHYDROGENASE"/>
    <property type="match status" value="1"/>
</dbReference>
<dbReference type="SUPFAM" id="SSF51735">
    <property type="entry name" value="NAD(P)-binding Rossmann-fold domains"/>
    <property type="match status" value="1"/>
</dbReference>
<evidence type="ECO:0000256" key="8">
    <source>
        <dbReference type="PIRSR" id="PIRSR000183-1"/>
    </source>
</evidence>
<dbReference type="STRING" id="145854.GA0074692_2865"/>
<feature type="binding site" evidence="10">
    <location>
        <begin position="315"/>
        <end position="318"/>
    </location>
    <ligand>
        <name>NAD(+)</name>
        <dbReference type="ChEBI" id="CHEBI:57540"/>
    </ligand>
</feature>
<evidence type="ECO:0000256" key="11">
    <source>
        <dbReference type="PIRSR" id="PIRSR000183-4"/>
    </source>
</evidence>
<dbReference type="InterPro" id="IPR007698">
    <property type="entry name" value="AlaDH/PNT_NAD(H)-bd"/>
</dbReference>
<dbReference type="NCBIfam" id="TIGR00518">
    <property type="entry name" value="alaDH"/>
    <property type="match status" value="1"/>
</dbReference>
<sequence>MHGVSLCWLSTSAGGPRLRPTGAVGRDGNGAVAHRAYGAVPPRGEGVVVKVGIPREVKNHEYRVAITPAGVNEFSRSGHQVLVESGAGAGSSITDEEFAAAGAKILSTADEVWDSADLVLKVKEPIAEEYHRMRAGQVLFTYLHLAASKECTDALIDRKVTGIAYETVELPDRSLPLLAPMSEVAGRLAPQVGAYQLQRQGGGRGILMGGVSGVYAAKTVVIGAGVSGMNAAAIALGLQAEVLLLDKNVGRLRQADAIYRGHLQTVASNAYEIERAVLDADLVIGAVLVPGAKAPMLISNELVSRMKPGSVLVDISIDQGGCFEDSRPTTHAEPTYRVHDSIFYCVANMPGAVPHTSTYALTNVTLPYALELANHGWREALRRDPALALGLNTHEGQVTYGPVAEAHGMATLPLAEVLG</sequence>
<evidence type="ECO:0000313" key="15">
    <source>
        <dbReference type="Proteomes" id="UP000198959"/>
    </source>
</evidence>
<dbReference type="Pfam" id="PF05222">
    <property type="entry name" value="AlaDh_PNT_N"/>
    <property type="match status" value="1"/>
</dbReference>
<dbReference type="FunFam" id="3.40.50.720:FF:000049">
    <property type="entry name" value="Alanine dehydrogenase"/>
    <property type="match status" value="1"/>
</dbReference>
<keyword evidence="11" id="KW-0460">Magnesium</keyword>
<comment type="pathway">
    <text evidence="1">Amino-acid degradation; L-alanine degradation via dehydrogenase pathway; NH(3) and pyruvate from L-alanine: step 1/1.</text>
</comment>
<feature type="domain" description="Alanine dehydrogenase/pyridine nucleotide transhydrogenase N-terminal" evidence="13">
    <location>
        <begin position="52"/>
        <end position="185"/>
    </location>
</feature>
<feature type="active site" description="Proton donor/acceptor" evidence="8">
    <location>
        <position position="318"/>
    </location>
</feature>
<evidence type="ECO:0000256" key="3">
    <source>
        <dbReference type="ARBA" id="ARBA00012897"/>
    </source>
</evidence>
<evidence type="ECO:0000313" key="14">
    <source>
        <dbReference type="EMBL" id="SCL30125.1"/>
    </source>
</evidence>
<evidence type="ECO:0000256" key="5">
    <source>
        <dbReference type="ARBA" id="ARBA00023027"/>
    </source>
</evidence>
<evidence type="ECO:0000256" key="10">
    <source>
        <dbReference type="PIRSR" id="PIRSR000183-3"/>
    </source>
</evidence>
<organism evidence="14 15">
    <name type="scientific">Micromonospora pallida</name>
    <dbReference type="NCBI Taxonomy" id="145854"/>
    <lineage>
        <taxon>Bacteria</taxon>
        <taxon>Bacillati</taxon>
        <taxon>Actinomycetota</taxon>
        <taxon>Actinomycetes</taxon>
        <taxon>Micromonosporales</taxon>
        <taxon>Micromonosporaceae</taxon>
        <taxon>Micromonospora</taxon>
    </lineage>
</organism>
<gene>
    <name evidence="14" type="ORF">GA0074692_2865</name>
</gene>
<dbReference type="CDD" id="cd05305">
    <property type="entry name" value="L-AlaDH"/>
    <property type="match status" value="1"/>
</dbReference>
<keyword evidence="11" id="KW-0479">Metal-binding</keyword>
<keyword evidence="15" id="KW-1185">Reference proteome</keyword>
<comment type="cofactor">
    <cofactor evidence="11">
        <name>Mg(2+)</name>
        <dbReference type="ChEBI" id="CHEBI:18420"/>
    </cofactor>
    <text evidence="11">Binds 1 Mg(2+) ion per subunit.</text>
</comment>
<evidence type="ECO:0000256" key="7">
    <source>
        <dbReference type="ARBA" id="ARBA00072341"/>
    </source>
</evidence>
<feature type="binding site" evidence="10">
    <location>
        <position position="182"/>
    </location>
    <ligand>
        <name>NAD(+)</name>
        <dbReference type="ChEBI" id="CHEBI:57540"/>
    </ligand>
</feature>
<evidence type="ECO:0000259" key="12">
    <source>
        <dbReference type="SMART" id="SM01002"/>
    </source>
</evidence>
<keyword evidence="10" id="KW-0547">Nucleotide-binding</keyword>
<feature type="binding site" evidence="9">
    <location>
        <position position="123"/>
    </location>
    <ligand>
        <name>substrate</name>
    </ligand>
</feature>
<feature type="domain" description="Alanine dehydrogenase/pyridine nucleotide transhydrogenase NAD(H)-binding" evidence="12">
    <location>
        <begin position="197"/>
        <end position="345"/>
    </location>
</feature>
<feature type="binding site" evidence="10">
    <location>
        <position position="327"/>
    </location>
    <ligand>
        <name>NAD(+)</name>
        <dbReference type="ChEBI" id="CHEBI:57540"/>
    </ligand>
</feature>
<feature type="active site" description="Proton donor/acceptor" evidence="8">
    <location>
        <position position="144"/>
    </location>
</feature>
<dbReference type="InterPro" id="IPR036291">
    <property type="entry name" value="NAD(P)-bd_dom_sf"/>
</dbReference>
<evidence type="ECO:0000259" key="13">
    <source>
        <dbReference type="SMART" id="SM01003"/>
    </source>
</evidence>
<name>A0A1C6SLC3_9ACTN</name>
<dbReference type="InterPro" id="IPR008141">
    <property type="entry name" value="Ala_DH"/>
</dbReference>
<dbReference type="PIRSF" id="PIRSF000183">
    <property type="entry name" value="Alanine_dh"/>
    <property type="match status" value="1"/>
</dbReference>
<dbReference type="EC" id="1.4.1.1" evidence="3"/>
<evidence type="ECO:0000256" key="2">
    <source>
        <dbReference type="ARBA" id="ARBA00005689"/>
    </source>
</evidence>
<dbReference type="InterPro" id="IPR007886">
    <property type="entry name" value="AlaDH/PNT_N"/>
</dbReference>
<dbReference type="GO" id="GO:0000286">
    <property type="term" value="F:alanine dehydrogenase activity"/>
    <property type="evidence" value="ECO:0007669"/>
    <property type="project" value="UniProtKB-EC"/>
</dbReference>
<accession>A0A1C6SLC3</accession>
<evidence type="ECO:0000256" key="9">
    <source>
        <dbReference type="PIRSR" id="PIRSR000183-2"/>
    </source>
</evidence>
<dbReference type="GO" id="GO:0005886">
    <property type="term" value="C:plasma membrane"/>
    <property type="evidence" value="ECO:0007669"/>
    <property type="project" value="TreeGrafter"/>
</dbReference>
<feature type="binding site" evidence="10">
    <location>
        <begin position="287"/>
        <end position="288"/>
    </location>
    <ligand>
        <name>NAD(+)</name>
        <dbReference type="ChEBI" id="CHEBI:57540"/>
    </ligand>
</feature>
<protein>
    <recommendedName>
        <fullName evidence="7">Alanine dehydrogenase</fullName>
        <ecNumber evidence="3">1.4.1.1</ecNumber>
    </recommendedName>
</protein>
<dbReference type="PANTHER" id="PTHR42795:SF1">
    <property type="entry name" value="ALANINE DEHYDROGENASE"/>
    <property type="match status" value="1"/>
</dbReference>
<dbReference type="GO" id="GO:0046872">
    <property type="term" value="F:metal ion binding"/>
    <property type="evidence" value="ECO:0007669"/>
    <property type="project" value="UniProtKB-KW"/>
</dbReference>